<feature type="non-terminal residue" evidence="4">
    <location>
        <position position="2569"/>
    </location>
</feature>
<dbReference type="InterPro" id="IPR001870">
    <property type="entry name" value="B30.2/SPRY"/>
</dbReference>
<accession>A0A813FW43</accession>
<evidence type="ECO:0000313" key="5">
    <source>
        <dbReference type="Proteomes" id="UP000654075"/>
    </source>
</evidence>
<keyword evidence="5" id="KW-1185">Reference proteome</keyword>
<reference evidence="4" key="1">
    <citation type="submission" date="2021-02" db="EMBL/GenBank/DDBJ databases">
        <authorList>
            <person name="Dougan E. K."/>
            <person name="Rhodes N."/>
            <person name="Thang M."/>
            <person name="Chan C."/>
        </authorList>
    </citation>
    <scope>NUCLEOTIDE SEQUENCE</scope>
</reference>
<evidence type="ECO:0000259" key="3">
    <source>
        <dbReference type="PROSITE" id="PS50188"/>
    </source>
</evidence>
<dbReference type="InterPro" id="IPR003877">
    <property type="entry name" value="SPRY_dom"/>
</dbReference>
<keyword evidence="2" id="KW-0472">Membrane</keyword>
<proteinExistence type="predicted"/>
<feature type="compositionally biased region" description="Acidic residues" evidence="1">
    <location>
        <begin position="911"/>
        <end position="934"/>
    </location>
</feature>
<comment type="caution">
    <text evidence="4">The sequence shown here is derived from an EMBL/GenBank/DDBJ whole genome shotgun (WGS) entry which is preliminary data.</text>
</comment>
<evidence type="ECO:0000256" key="1">
    <source>
        <dbReference type="SAM" id="MobiDB-lite"/>
    </source>
</evidence>
<gene>
    <name evidence="4" type="ORF">PGLA1383_LOCUS35889</name>
</gene>
<dbReference type="PROSITE" id="PS50188">
    <property type="entry name" value="B302_SPRY"/>
    <property type="match status" value="1"/>
</dbReference>
<feature type="compositionally biased region" description="Basic and acidic residues" evidence="1">
    <location>
        <begin position="935"/>
        <end position="947"/>
    </location>
</feature>
<organism evidence="4 5">
    <name type="scientific">Polarella glacialis</name>
    <name type="common">Dinoflagellate</name>
    <dbReference type="NCBI Taxonomy" id="89957"/>
    <lineage>
        <taxon>Eukaryota</taxon>
        <taxon>Sar</taxon>
        <taxon>Alveolata</taxon>
        <taxon>Dinophyceae</taxon>
        <taxon>Suessiales</taxon>
        <taxon>Suessiaceae</taxon>
        <taxon>Polarella</taxon>
    </lineage>
</organism>
<evidence type="ECO:0000313" key="4">
    <source>
        <dbReference type="EMBL" id="CAE8618255.1"/>
    </source>
</evidence>
<dbReference type="PANTHER" id="PTHR12381:SF56">
    <property type="entry name" value="B30.2_SPRY DOMAIN-CONTAINING PROTEIN-RELATED"/>
    <property type="match status" value="1"/>
</dbReference>
<dbReference type="GO" id="GO:0003723">
    <property type="term" value="F:RNA binding"/>
    <property type="evidence" value="ECO:0007669"/>
    <property type="project" value="TreeGrafter"/>
</dbReference>
<dbReference type="GO" id="GO:0000380">
    <property type="term" value="P:alternative mRNA splicing, via spliceosome"/>
    <property type="evidence" value="ECO:0007669"/>
    <property type="project" value="TreeGrafter"/>
</dbReference>
<keyword evidence="2" id="KW-0812">Transmembrane</keyword>
<dbReference type="GO" id="GO:0005634">
    <property type="term" value="C:nucleus"/>
    <property type="evidence" value="ECO:0007669"/>
    <property type="project" value="TreeGrafter"/>
</dbReference>
<name>A0A813FW43_POLGL</name>
<feature type="transmembrane region" description="Helical" evidence="2">
    <location>
        <begin position="2519"/>
        <end position="2540"/>
    </location>
</feature>
<dbReference type="InterPro" id="IPR043136">
    <property type="entry name" value="B30.2/SPRY_sf"/>
</dbReference>
<sequence length="2569" mass="276398">VTGTPEMSFAQVIPGSLTPGSVHTLQVLFTVGLTIPLGSVQVEAPTGFDFGQSCVISELGDAMYRTNPVGGLCGKLERVSIASCTSLAASGSSNRNMAQVDFKYPLNPSKTFAFALQVANPSDFAGPDVQLGWVIRTLDSGGSLVEVSGGGVTSFKGTPSADTTDGWGLYSQNLVVTPTMRWGDLLPFQKTMTPSYVTFVPLQVASSVMAPLRVTAPPGYIWEPGIESTGYWQARPPGSTVDFPGAIPYVVGDLFLVWNTSLNFTAGLSYGFRVPIRIPSWPEKGHVFYLEIGFQNASLASGLRPVAAVLPGPDTLRGVRAAWVDYATARTQEVSNYVRIELISASPAYPGDGFLFIGGDASKRLQCSCFLPERRPDVTCDVTAARNGQIVLRIVAIDTQPAGKHSFGFSCSNPAGIIDVDTWNIGNYQKPGNYPTVSPQLDAAAEVAKPAETKDVEVKAAEAEVKAPEVPKAVYKAPEPPKELEQDAPKASGPKVKDPVTFLTPDTTMNVMNSTGGNILMSLSDGGVRNLLAGARASVGLKSGRYMFEAKIMENMQRAEGAVKSVFKVGFSTAGSSLLMGDCETSVSFDSDGGFLHNKKRTAVGGRFGQGNVMAVLLNLEKGSPNANTVSLFKDGKRVCQPQALPESLVGKTLYPTLTYRNITAHVNFGPEPLAPLPFACTMVQEAAATNAAVTSYPAPKDGKYEVLFPVALPDEGGFDFVDMFKAKNPDYTELSDRMILEWSDKSGVARNKAVKSSNDKPEMEDLSVRRMLQTIASLQPRNFIVMEVRGNLTKELRSLALEPFFDVSFKKVAQVVLGEPSADFKKYTLNLVLKQKQADSDAQFRRQKAEEARKKMIEKRQKEQEKAKIKMEKEKKRKLEIMKKTAEKAKAAIEKAKAAKAAKAAGEEEKKDEEEEKEEEEEVEEEEEAEVEEPAAKEEEQPPKVELTAEEKAMVFRKLATPDLTLYTLNTSFTQFSIPTKEEGFDEVRFEWSKDAKAAEYLKKWILNLKQSNRVEDLVPSAWFQAKWAAWQRALQTWNRKQADYKTKVAKKAAEKVAKASKKAALERAAALKAAAAAAKRAQAEKDGKEVEEEKEEPAMEVEEEVEEEVKVDFDGVDVFGTKEVDDIGDGMPLYKEFNHEDWTLMSLCFELHLLAHSFKKDCQDDERLGVTLEHLGFYYNKYYKKALVTRSFGAATSEELLSLAKDCVFANEDKVIEPMLDGEMEYPQVFVKIVEEARRHRALLVDVGDESAKLKIAPSMPSFGGQAAGVKGVIKGIGKSSFPVQGKGWKPSAGKGFRGFDPRPKQQSSQTLVFKLSQVAAGVAARTLPSSARLRAPEGVVFSKDCLAEVITDFGQVFNTSNSTLLASIDEAELPAVFLCEGRGHVVFLSWDAPLPRNVTFAFRVLYTNPVTTTDFNYWSLEVDDQSSIPVEGPIIQTFKTVSIQFAAAAARIPGSELGGDLSNKLRLEFATSITAESMLVTAPTGYDFGTSGNCTGIRFTGKPLGVEFPVEFTVGLRSCSSRGRELEIQMLTPGSNLTPSNSYTLDADILMESNATAAAENFLLQSTQVGGGLGDRIYSVGPTLVPGLRSCSVKRAADFNAKYQIYNLQSKESKSQEAAPIDISVAFDAQVQVGDRLKMALPPGFSFDYSGGVCNVTWTSPAFGPPAACSCKGFDCSVIFTVTADLLVPRACNSSNAIERCGDGEQLTWATVTNTSGTLLRLGAVVVHPQSVPVEFENYWGFTLLNSAQDKKEVTRGSGVFHGWEFLTAMTDVQVSISPGSVFRAGAAGAVLSFTFIPANGASRLIFTASAPSGWGFLGTTVCELSADGACVTPLVAAASPNIFELPAVEIKARIRFSRQLRNVQLASGGGPAQFEVATWTAGQMGGPLLVDTSGLVTPFRLPGAINITYVSLRTMHGLVDDPADLLRAQLPPRLGLMEGAFVLEFVATQVGLPGDTLVLKDSNNLLGLSKDSLVLSRILSGVSSLVGVEPLLVGSNELQLRLMEPLAANTIINLQITAQALRNLPLPAQSASTVNFLSLLQLDKWAAASQFLPFTLDEVVGAPISQVEVSGEVAAPDLIPGPVVFVAPLGVKILSPCQPTACTMVAEDFAGSGRDAAIGLSTDSGKYGLRVELPRQWVGTRTHWLMMAPSAAFPSGGVAARSWGTQSNVVLRQMPAAVVYAAVAKTLGTRMTVKFTPGEAALRLLPGGARCYIRLRAPRGYVLRCDGNFQAVIPPAPAEATCMAGASPSEAIVALDNARLQSIGELFFTFGLDTPAATPSPNLFEVTLLDAGNITLDSNVDVPGLIIPPPRVRSQVAIGVAGFESLAWLEAWAAAARQTGAIASSIAGALNISDISRVSVDGVVARLGQTTLPLGRRLQRWLQRWLQSLPLQGELAVSFSVTPEVVSANSSNVNSRDVNSIASSISSQSFAVDLVASLARAVSASGLASIQVQQVLMLATPTLTLAPNITTPTLRWASSTPNASTRPLLLLLVLLVLLLLLCLLCLLLLLVLLLFLLLLSLLLSLLLLWAFSVSALKSGLGGRESRQIICCCCCTMTPWIVWSWS</sequence>
<feature type="compositionally biased region" description="Basic and acidic residues" evidence="1">
    <location>
        <begin position="479"/>
        <end position="488"/>
    </location>
</feature>
<dbReference type="EMBL" id="CAJNNV010026462">
    <property type="protein sequence ID" value="CAE8618255.1"/>
    <property type="molecule type" value="Genomic_DNA"/>
</dbReference>
<feature type="region of interest" description="Disordered" evidence="1">
    <location>
        <begin position="477"/>
        <end position="499"/>
    </location>
</feature>
<feature type="compositionally biased region" description="Acidic residues" evidence="1">
    <location>
        <begin position="1091"/>
        <end position="1106"/>
    </location>
</feature>
<evidence type="ECO:0000256" key="2">
    <source>
        <dbReference type="SAM" id="Phobius"/>
    </source>
</evidence>
<dbReference type="OrthoDB" id="445357at2759"/>
<feature type="transmembrane region" description="Helical" evidence="2">
    <location>
        <begin position="2492"/>
        <end position="2513"/>
    </location>
</feature>
<dbReference type="PANTHER" id="PTHR12381">
    <property type="entry name" value="HETEROGENEOUS NUCLEAR RIBONUCLEOPROTEIN U FAMILY MEMBER"/>
    <property type="match status" value="1"/>
</dbReference>
<dbReference type="Proteomes" id="UP000654075">
    <property type="component" value="Unassembled WGS sequence"/>
</dbReference>
<keyword evidence="2" id="KW-1133">Transmembrane helix</keyword>
<dbReference type="SUPFAM" id="SSF49899">
    <property type="entry name" value="Concanavalin A-like lectins/glucanases"/>
    <property type="match status" value="1"/>
</dbReference>
<dbReference type="SMART" id="SM00449">
    <property type="entry name" value="SPRY"/>
    <property type="match status" value="1"/>
</dbReference>
<feature type="region of interest" description="Disordered" evidence="1">
    <location>
        <begin position="904"/>
        <end position="947"/>
    </location>
</feature>
<protein>
    <recommendedName>
        <fullName evidence="3">B30.2/SPRY domain-containing protein</fullName>
    </recommendedName>
</protein>
<feature type="region of interest" description="Disordered" evidence="1">
    <location>
        <begin position="847"/>
        <end position="876"/>
    </location>
</feature>
<feature type="domain" description="B30.2/SPRY" evidence="3">
    <location>
        <begin position="470"/>
        <end position="674"/>
    </location>
</feature>
<dbReference type="Gene3D" id="2.60.120.920">
    <property type="match status" value="1"/>
</dbReference>
<dbReference type="InterPro" id="IPR013320">
    <property type="entry name" value="ConA-like_dom_sf"/>
</dbReference>
<feature type="region of interest" description="Disordered" evidence="1">
    <location>
        <begin position="1084"/>
        <end position="1106"/>
    </location>
</feature>